<gene>
    <name evidence="1" type="ORF">SEMRO_754_G197510.1</name>
</gene>
<keyword evidence="2" id="KW-1185">Reference proteome</keyword>
<organism evidence="1 2">
    <name type="scientific">Seminavis robusta</name>
    <dbReference type="NCBI Taxonomy" id="568900"/>
    <lineage>
        <taxon>Eukaryota</taxon>
        <taxon>Sar</taxon>
        <taxon>Stramenopiles</taxon>
        <taxon>Ochrophyta</taxon>
        <taxon>Bacillariophyta</taxon>
        <taxon>Bacillariophyceae</taxon>
        <taxon>Bacillariophycidae</taxon>
        <taxon>Naviculales</taxon>
        <taxon>Naviculaceae</taxon>
        <taxon>Seminavis</taxon>
    </lineage>
</organism>
<dbReference type="EMBL" id="CAICTM010000753">
    <property type="protein sequence ID" value="CAB9516010.1"/>
    <property type="molecule type" value="Genomic_DNA"/>
</dbReference>
<proteinExistence type="predicted"/>
<protein>
    <submittedName>
        <fullName evidence="1">Uncharacterized protein</fullName>
    </submittedName>
</protein>
<sequence length="936" mass="106240">MTEQNGPERDLVSLANGPPPVRYALAHVEPSRLTQSSNSYHADPRSRIYATFEEARSQMETLYGGFFGPYKLIISGGPCWLGGKKIDSEKRTKANRYKCSVELCNWRAQIRTFDCPDNHFTSVYAIYITSSSQHNHDFTRAPKHHTDQYGLPPIMKQLASFFVSSQWENRRRMVLEIAPNEITSFILSTIFREHVAYQHLVDSNTKRYHLANQITNHLRVVKRNYIKKAIGMECIMDTDALSRVLALYRFVIPFGYLPRSDYTSPDQLCEALRVPGVESGHMFLFSLSEGVIVERYKKRIVGYGTRDIEHFEKRVEQCFFAVSVGSLWQLMHFSNRPPGTRQICSDGTGGISQDFAPTIICGGLSQKFRDDQSKVTSSIRPFAFMKGSEAIHPYLLHLYCLRDICRQLFGTHFTIDCGMSDHSSAFVTSHRHYRLWPEVCDLNWNPKNVSITEQQSQTISTSSILSWNRLESNLANQVAMKHNVSGDILSSDKDVKRSSRNHPLSFPGVIVSVPTGTSKASKKGRQLKENVGYLKLVTTKFPQFVQPNHAKNTTLAEVLKALIEEKAIAKKRKTSGSQTKLSKPTYPTAYHMIQWIHRCRTDQQRTAVSYLVLLDWITRGETSAADLFYRSYLSFPFNCWNYATTNEQMTYPSNCAMESNMHHRVKKSASQTIRANVSTEGYIIETLPKLFDNCVSSGRDPYHGGPTERCLFAGNIEHFIPKTNIDPAIQEYSKTAKAMIDSTKNICLLKWKNGNIVGDCIECWKHCGYDCPGAAHLRSCNNLLDQTLENKRKVKCNSRGLVAKSLVRGSQHQMYVGGRSTVTGKRRTAPVMLKSTEAFLNSLTLPLLRDTAQYLGIMKDCQKNGNVTRDQLASVVIDDFFRDPSEYRMRRNRVKVDPADLLDDLSEASFDVNGAMESFDGDDDEFLNKFNVENLS</sequence>
<accession>A0A9N8HKR8</accession>
<dbReference type="AlphaFoldDB" id="A0A9N8HKR8"/>
<dbReference type="Proteomes" id="UP001153069">
    <property type="component" value="Unassembled WGS sequence"/>
</dbReference>
<reference evidence="1" key="1">
    <citation type="submission" date="2020-06" db="EMBL/GenBank/DDBJ databases">
        <authorList>
            <consortium name="Plant Systems Biology data submission"/>
        </authorList>
    </citation>
    <scope>NUCLEOTIDE SEQUENCE</scope>
    <source>
        <strain evidence="1">D6</strain>
    </source>
</reference>
<name>A0A9N8HKR8_9STRA</name>
<evidence type="ECO:0000313" key="1">
    <source>
        <dbReference type="EMBL" id="CAB9516010.1"/>
    </source>
</evidence>
<comment type="caution">
    <text evidence="1">The sequence shown here is derived from an EMBL/GenBank/DDBJ whole genome shotgun (WGS) entry which is preliminary data.</text>
</comment>
<evidence type="ECO:0000313" key="2">
    <source>
        <dbReference type="Proteomes" id="UP001153069"/>
    </source>
</evidence>